<reference evidence="8 9" key="1">
    <citation type="submission" date="2016-09" db="EMBL/GenBank/DDBJ databases">
        <title>Extensive genetic diversity and differential bi-allelic expression allows diatom success in the polar Southern Ocean.</title>
        <authorList>
            <consortium name="DOE Joint Genome Institute"/>
            <person name="Mock T."/>
            <person name="Otillar R.P."/>
            <person name="Strauss J."/>
            <person name="Dupont C."/>
            <person name="Frickenhaus S."/>
            <person name="Maumus F."/>
            <person name="Mcmullan M."/>
            <person name="Sanges R."/>
            <person name="Schmutz J."/>
            <person name="Toseland A."/>
            <person name="Valas R."/>
            <person name="Veluchamy A."/>
            <person name="Ward B.J."/>
            <person name="Allen A."/>
            <person name="Barry K."/>
            <person name="Falciatore A."/>
            <person name="Ferrante M."/>
            <person name="Fortunato A.E."/>
            <person name="Gloeckner G."/>
            <person name="Gruber A."/>
            <person name="Hipkin R."/>
            <person name="Janech M."/>
            <person name="Kroth P."/>
            <person name="Leese F."/>
            <person name="Lindquist E."/>
            <person name="Lyon B.R."/>
            <person name="Martin J."/>
            <person name="Mayer C."/>
            <person name="Parker M."/>
            <person name="Quesneville H."/>
            <person name="Raymond J."/>
            <person name="Uhlig C."/>
            <person name="Valentin K.U."/>
            <person name="Worden A.Z."/>
            <person name="Armbrust E.V."/>
            <person name="Bowler C."/>
            <person name="Green B."/>
            <person name="Moulton V."/>
            <person name="Van Oosterhout C."/>
            <person name="Grigoriev I."/>
        </authorList>
    </citation>
    <scope>NUCLEOTIDE SEQUENCE [LARGE SCALE GENOMIC DNA]</scope>
    <source>
        <strain evidence="8 9">CCMP1102</strain>
    </source>
</reference>
<sequence length="316" mass="35713">MSRRQELIAKANLEFLPLVHEDNILRVRDSTYAKLGVIGKGGSCKVYRALSKKCSVVAIKKVKLAGMDAKAIEGYANEISLLKRLRGNPAIIQMYDSEVDLHRKSIFVVMELGEVDLNHVLQQRALNDTSRSLNMNFIRLTWQQMLSAVHCIHEERIIHSDLKPANFLFVRGALKLIDFGIAKAIANDDTTNIYRENHIGTLNYMSPESILDTGSGEDGARMRIGRPSDVWSLGCILYEMVYGKTPFAKLHFIQKLQAIVNTSHAIHFPEDEEAEAAIDAMKQCLCRNPEERPPIIGKHGLLNEHWFLHSKRRASL</sequence>
<dbReference type="GO" id="GO:0004712">
    <property type="term" value="F:protein serine/threonine/tyrosine kinase activity"/>
    <property type="evidence" value="ECO:0007669"/>
    <property type="project" value="TreeGrafter"/>
</dbReference>
<keyword evidence="1" id="KW-0723">Serine/threonine-protein kinase</keyword>
<dbReference type="Gene3D" id="3.30.200.20">
    <property type="entry name" value="Phosphorylase Kinase, domain 1"/>
    <property type="match status" value="1"/>
</dbReference>
<dbReference type="AlphaFoldDB" id="A0A1E7FGH7"/>
<evidence type="ECO:0000313" key="7">
    <source>
        <dbReference type="EMBL" id="OEU17093.1"/>
    </source>
</evidence>
<dbReference type="CDD" id="cd14131">
    <property type="entry name" value="PKc_Mps1"/>
    <property type="match status" value="1"/>
</dbReference>
<accession>A0A1E7FGH7</accession>
<dbReference type="GO" id="GO:0034501">
    <property type="term" value="P:protein localization to kinetochore"/>
    <property type="evidence" value="ECO:0007669"/>
    <property type="project" value="TreeGrafter"/>
</dbReference>
<dbReference type="PANTHER" id="PTHR22974:SF21">
    <property type="entry name" value="DUAL SPECIFICITY PROTEIN KINASE TTK"/>
    <property type="match status" value="1"/>
</dbReference>
<dbReference type="KEGG" id="fcy:FRACYDRAFT_184765"/>
<dbReference type="FunFam" id="1.10.510.10:FF:000224">
    <property type="entry name" value="serine/threonine-protein kinase mph1 isoform X1"/>
    <property type="match status" value="1"/>
</dbReference>
<keyword evidence="9" id="KW-1185">Reference proteome</keyword>
<dbReference type="PROSITE" id="PS00108">
    <property type="entry name" value="PROTEIN_KINASE_ST"/>
    <property type="match status" value="1"/>
</dbReference>
<dbReference type="InterPro" id="IPR011009">
    <property type="entry name" value="Kinase-like_dom_sf"/>
</dbReference>
<dbReference type="GO" id="GO:0098813">
    <property type="term" value="P:nuclear chromosome segregation"/>
    <property type="evidence" value="ECO:0007669"/>
    <property type="project" value="UniProtKB-ARBA"/>
</dbReference>
<keyword evidence="3" id="KW-0547">Nucleotide-binding</keyword>
<proteinExistence type="predicted"/>
<protein>
    <submittedName>
        <fullName evidence="8">Kinase-like protein</fullName>
    </submittedName>
</protein>
<dbReference type="GO" id="GO:0004674">
    <property type="term" value="F:protein serine/threonine kinase activity"/>
    <property type="evidence" value="ECO:0007669"/>
    <property type="project" value="UniProtKB-KW"/>
</dbReference>
<evidence type="ECO:0000256" key="1">
    <source>
        <dbReference type="ARBA" id="ARBA00022527"/>
    </source>
</evidence>
<dbReference type="Proteomes" id="UP000095751">
    <property type="component" value="Unassembled WGS sequence"/>
</dbReference>
<keyword evidence="4 8" id="KW-0418">Kinase</keyword>
<dbReference type="GO" id="GO:0033316">
    <property type="term" value="P:meiotic spindle assembly checkpoint signaling"/>
    <property type="evidence" value="ECO:0007669"/>
    <property type="project" value="TreeGrafter"/>
</dbReference>
<dbReference type="GO" id="GO:0005634">
    <property type="term" value="C:nucleus"/>
    <property type="evidence" value="ECO:0007669"/>
    <property type="project" value="TreeGrafter"/>
</dbReference>
<dbReference type="PROSITE" id="PS50011">
    <property type="entry name" value="PROTEIN_KINASE_DOM"/>
    <property type="match status" value="1"/>
</dbReference>
<dbReference type="Gene3D" id="1.10.510.10">
    <property type="entry name" value="Transferase(Phosphotransferase) domain 1"/>
    <property type="match status" value="1"/>
</dbReference>
<evidence type="ECO:0000259" key="6">
    <source>
        <dbReference type="PROSITE" id="PS50011"/>
    </source>
</evidence>
<dbReference type="GO" id="GO:0007094">
    <property type="term" value="P:mitotic spindle assembly checkpoint signaling"/>
    <property type="evidence" value="ECO:0007669"/>
    <property type="project" value="TreeGrafter"/>
</dbReference>
<name>A0A1E7FGH7_9STRA</name>
<dbReference type="FunFam" id="3.30.200.20:FF:000131">
    <property type="entry name" value="Dual specificity protein kinase TTK"/>
    <property type="match status" value="1"/>
</dbReference>
<dbReference type="SMART" id="SM00220">
    <property type="entry name" value="S_TKc"/>
    <property type="match status" value="1"/>
</dbReference>
<evidence type="ECO:0000313" key="9">
    <source>
        <dbReference type="Proteomes" id="UP000095751"/>
    </source>
</evidence>
<evidence type="ECO:0000256" key="5">
    <source>
        <dbReference type="ARBA" id="ARBA00022840"/>
    </source>
</evidence>
<dbReference type="SUPFAM" id="SSF56112">
    <property type="entry name" value="Protein kinase-like (PK-like)"/>
    <property type="match status" value="1"/>
</dbReference>
<dbReference type="EMBL" id="KV784357">
    <property type="protein sequence ID" value="OEU17135.1"/>
    <property type="molecule type" value="Genomic_DNA"/>
</dbReference>
<evidence type="ECO:0000313" key="8">
    <source>
        <dbReference type="EMBL" id="OEU17135.1"/>
    </source>
</evidence>
<evidence type="ECO:0000256" key="3">
    <source>
        <dbReference type="ARBA" id="ARBA00022741"/>
    </source>
</evidence>
<evidence type="ECO:0000256" key="4">
    <source>
        <dbReference type="ARBA" id="ARBA00022777"/>
    </source>
</evidence>
<dbReference type="InterPro" id="IPR027084">
    <property type="entry name" value="Mps1_cat"/>
</dbReference>
<dbReference type="PANTHER" id="PTHR22974">
    <property type="entry name" value="MIXED LINEAGE PROTEIN KINASE"/>
    <property type="match status" value="1"/>
</dbReference>
<dbReference type="Pfam" id="PF00069">
    <property type="entry name" value="Pkinase"/>
    <property type="match status" value="1"/>
</dbReference>
<dbReference type="KEGG" id="fcy:FRACYDRAFT_184131"/>
<keyword evidence="2" id="KW-0808">Transferase</keyword>
<keyword evidence="5" id="KW-0067">ATP-binding</keyword>
<dbReference type="GO" id="GO:0000776">
    <property type="term" value="C:kinetochore"/>
    <property type="evidence" value="ECO:0007669"/>
    <property type="project" value="TreeGrafter"/>
</dbReference>
<gene>
    <name evidence="8" type="ORF">FRACYDRAFT_184131</name>
    <name evidence="7" type="ORF">FRACYDRAFT_184765</name>
</gene>
<feature type="domain" description="Protein kinase" evidence="6">
    <location>
        <begin position="32"/>
        <end position="308"/>
    </location>
</feature>
<dbReference type="GO" id="GO:0005524">
    <property type="term" value="F:ATP binding"/>
    <property type="evidence" value="ECO:0007669"/>
    <property type="project" value="UniProtKB-KW"/>
</dbReference>
<evidence type="ECO:0000256" key="2">
    <source>
        <dbReference type="ARBA" id="ARBA00022679"/>
    </source>
</evidence>
<dbReference type="InterPro" id="IPR008271">
    <property type="entry name" value="Ser/Thr_kinase_AS"/>
</dbReference>
<dbReference type="InterPro" id="IPR000719">
    <property type="entry name" value="Prot_kinase_dom"/>
</dbReference>
<organism evidence="8 9">
    <name type="scientific">Fragilariopsis cylindrus CCMP1102</name>
    <dbReference type="NCBI Taxonomy" id="635003"/>
    <lineage>
        <taxon>Eukaryota</taxon>
        <taxon>Sar</taxon>
        <taxon>Stramenopiles</taxon>
        <taxon>Ochrophyta</taxon>
        <taxon>Bacillariophyta</taxon>
        <taxon>Bacillariophyceae</taxon>
        <taxon>Bacillariophycidae</taxon>
        <taxon>Bacillariales</taxon>
        <taxon>Bacillariaceae</taxon>
        <taxon>Fragilariopsis</taxon>
    </lineage>
</organism>
<dbReference type="OrthoDB" id="20524at2759"/>
<dbReference type="EMBL" id="KV784357">
    <property type="protein sequence ID" value="OEU17093.1"/>
    <property type="molecule type" value="Genomic_DNA"/>
</dbReference>